<keyword evidence="5 9" id="KW-0547">Nucleotide-binding</keyword>
<dbReference type="EC" id="2.7.1.148" evidence="2 9"/>
<dbReference type="Gene3D" id="3.30.230.10">
    <property type="match status" value="1"/>
</dbReference>
<dbReference type="InterPro" id="IPR013750">
    <property type="entry name" value="GHMP_kinase_C_dom"/>
</dbReference>
<evidence type="ECO:0000256" key="1">
    <source>
        <dbReference type="ARBA" id="ARBA00009684"/>
    </source>
</evidence>
<dbReference type="SUPFAM" id="SSF54211">
    <property type="entry name" value="Ribosomal protein S5 domain 2-like"/>
    <property type="match status" value="1"/>
</dbReference>
<dbReference type="SUPFAM" id="SSF55060">
    <property type="entry name" value="GHMP Kinase, C-terminal domain"/>
    <property type="match status" value="1"/>
</dbReference>
<comment type="pathway">
    <text evidence="9">Isoprenoid biosynthesis; isopentenyl diphosphate biosynthesis via DXP pathway; isopentenyl diphosphate from 1-deoxy-D-xylulose 5-phosphate: step 3/6.</text>
</comment>
<gene>
    <name evidence="9 12" type="primary">ispE</name>
    <name evidence="12" type="ORF">CEE37_08670</name>
</gene>
<keyword evidence="4 9" id="KW-0808">Transferase</keyword>
<dbReference type="GO" id="GO:0005524">
    <property type="term" value="F:ATP binding"/>
    <property type="evidence" value="ECO:0007669"/>
    <property type="project" value="UniProtKB-UniRule"/>
</dbReference>
<feature type="binding site" evidence="9">
    <location>
        <begin position="102"/>
        <end position="112"/>
    </location>
    <ligand>
        <name>ATP</name>
        <dbReference type="ChEBI" id="CHEBI:30616"/>
    </ligand>
</feature>
<dbReference type="UniPathway" id="UPA00056">
    <property type="reaction ID" value="UER00094"/>
</dbReference>
<feature type="domain" description="GHMP kinase N-terminal" evidence="10">
    <location>
        <begin position="74"/>
        <end position="150"/>
    </location>
</feature>
<evidence type="ECO:0000259" key="11">
    <source>
        <dbReference type="Pfam" id="PF08544"/>
    </source>
</evidence>
<dbReference type="InterPro" id="IPR014721">
    <property type="entry name" value="Ribsml_uS5_D2-typ_fold_subgr"/>
</dbReference>
<organism evidence="12 13">
    <name type="scientific">candidate division LCP-89 bacterium B3_LCP</name>
    <dbReference type="NCBI Taxonomy" id="2012998"/>
    <lineage>
        <taxon>Bacteria</taxon>
        <taxon>Pseudomonadati</taxon>
        <taxon>Bacteria division LCP-89</taxon>
    </lineage>
</organism>
<dbReference type="HAMAP" id="MF_00061">
    <property type="entry name" value="IspE"/>
    <property type="match status" value="1"/>
</dbReference>
<dbReference type="Pfam" id="PF00288">
    <property type="entry name" value="GHMP_kinases_N"/>
    <property type="match status" value="1"/>
</dbReference>
<evidence type="ECO:0000256" key="2">
    <source>
        <dbReference type="ARBA" id="ARBA00012052"/>
    </source>
</evidence>
<comment type="function">
    <text evidence="9">Catalyzes the phosphorylation of the position 2 hydroxy group of 4-diphosphocytidyl-2C-methyl-D-erythritol.</text>
</comment>
<dbReference type="InterPro" id="IPR006204">
    <property type="entry name" value="GHMP_kinase_N_dom"/>
</dbReference>
<keyword evidence="9" id="KW-0414">Isoprene biosynthesis</keyword>
<feature type="active site" evidence="9">
    <location>
        <position position="18"/>
    </location>
</feature>
<dbReference type="NCBIfam" id="TIGR00154">
    <property type="entry name" value="ispE"/>
    <property type="match status" value="1"/>
</dbReference>
<dbReference type="GO" id="GO:0019288">
    <property type="term" value="P:isopentenyl diphosphate biosynthetic process, methylerythritol 4-phosphate pathway"/>
    <property type="evidence" value="ECO:0007669"/>
    <property type="project" value="UniProtKB-UniRule"/>
</dbReference>
<evidence type="ECO:0000256" key="3">
    <source>
        <dbReference type="ARBA" id="ARBA00017473"/>
    </source>
</evidence>
<name>A0A532UZJ8_UNCL8</name>
<reference evidence="12 13" key="1">
    <citation type="submission" date="2017-06" db="EMBL/GenBank/DDBJ databases">
        <title>Novel microbial phyla capable of carbon fixation and sulfur reduction in deep-sea sediments.</title>
        <authorList>
            <person name="Huang J."/>
            <person name="Baker B."/>
            <person name="Wang Y."/>
        </authorList>
    </citation>
    <scope>NUCLEOTIDE SEQUENCE [LARGE SCALE GENOMIC DNA]</scope>
    <source>
        <strain evidence="12">B3_LCP</strain>
    </source>
</reference>
<evidence type="ECO:0000256" key="5">
    <source>
        <dbReference type="ARBA" id="ARBA00022741"/>
    </source>
</evidence>
<feature type="active site" evidence="9">
    <location>
        <position position="144"/>
    </location>
</feature>
<dbReference type="PIRSF" id="PIRSF010376">
    <property type="entry name" value="IspE"/>
    <property type="match status" value="1"/>
</dbReference>
<accession>A0A532UZJ8</accession>
<keyword evidence="6 9" id="KW-0418">Kinase</keyword>
<dbReference type="InterPro" id="IPR004424">
    <property type="entry name" value="IspE"/>
</dbReference>
<evidence type="ECO:0000313" key="12">
    <source>
        <dbReference type="EMBL" id="TKJ40385.1"/>
    </source>
</evidence>
<sequence length="287" mass="31641">MLVRRKDKSELQISTPAKINIGLRIFGRRDDGYHEIWSILQPIDLFDEIILQDVPDFSISMSCDSDVVPCDAQNLCVKSAKLLQEYTQCERGVHIHLTKNIPVGAGLGGGSSDAAATLAGLNLLWNTKLASSTLMELAAQIGSDVPFFLMDSTCIATGRGERLRKINRIVSDPIVLICPAINVSTAWAYKNMKKFSLTSETESINFQDSLASNVLDNQQLLVNDFEEVVFARYPVLSAHKYNLLQNGAYYASLSGSGSSLYGIFNTIGEARKAAEELKNNIIIYILR</sequence>
<evidence type="ECO:0000256" key="6">
    <source>
        <dbReference type="ARBA" id="ARBA00022777"/>
    </source>
</evidence>
<evidence type="ECO:0000256" key="8">
    <source>
        <dbReference type="ARBA" id="ARBA00032554"/>
    </source>
</evidence>
<comment type="catalytic activity">
    <reaction evidence="9">
        <text>4-CDP-2-C-methyl-D-erythritol + ATP = 4-CDP-2-C-methyl-D-erythritol 2-phosphate + ADP + H(+)</text>
        <dbReference type="Rhea" id="RHEA:18437"/>
        <dbReference type="ChEBI" id="CHEBI:15378"/>
        <dbReference type="ChEBI" id="CHEBI:30616"/>
        <dbReference type="ChEBI" id="CHEBI:57823"/>
        <dbReference type="ChEBI" id="CHEBI:57919"/>
        <dbReference type="ChEBI" id="CHEBI:456216"/>
        <dbReference type="EC" id="2.7.1.148"/>
    </reaction>
</comment>
<dbReference type="EMBL" id="NJBN01000005">
    <property type="protein sequence ID" value="TKJ40385.1"/>
    <property type="molecule type" value="Genomic_DNA"/>
</dbReference>
<dbReference type="InterPro" id="IPR036554">
    <property type="entry name" value="GHMP_kinase_C_sf"/>
</dbReference>
<evidence type="ECO:0000256" key="7">
    <source>
        <dbReference type="ARBA" id="ARBA00022840"/>
    </source>
</evidence>
<dbReference type="Proteomes" id="UP000319619">
    <property type="component" value="Unassembled WGS sequence"/>
</dbReference>
<dbReference type="InterPro" id="IPR020568">
    <property type="entry name" value="Ribosomal_Su5_D2-typ_SF"/>
</dbReference>
<protein>
    <recommendedName>
        <fullName evidence="3 9">4-diphosphocytidyl-2-C-methyl-D-erythritol kinase</fullName>
        <shortName evidence="9">CMK</shortName>
        <ecNumber evidence="2 9">2.7.1.148</ecNumber>
    </recommendedName>
    <alternativeName>
        <fullName evidence="8 9">4-(cytidine-5'-diphospho)-2-C-methyl-D-erythritol kinase</fullName>
    </alternativeName>
</protein>
<dbReference type="PANTHER" id="PTHR43527">
    <property type="entry name" value="4-DIPHOSPHOCYTIDYL-2-C-METHYL-D-ERYTHRITOL KINASE, CHLOROPLASTIC"/>
    <property type="match status" value="1"/>
</dbReference>
<evidence type="ECO:0000256" key="4">
    <source>
        <dbReference type="ARBA" id="ARBA00022679"/>
    </source>
</evidence>
<evidence type="ECO:0000313" key="13">
    <source>
        <dbReference type="Proteomes" id="UP000319619"/>
    </source>
</evidence>
<evidence type="ECO:0000259" key="10">
    <source>
        <dbReference type="Pfam" id="PF00288"/>
    </source>
</evidence>
<dbReference type="Pfam" id="PF08544">
    <property type="entry name" value="GHMP_kinases_C"/>
    <property type="match status" value="1"/>
</dbReference>
<comment type="caution">
    <text evidence="12">The sequence shown here is derived from an EMBL/GenBank/DDBJ whole genome shotgun (WGS) entry which is preliminary data.</text>
</comment>
<comment type="similarity">
    <text evidence="1 9">Belongs to the GHMP kinase family. IspE subfamily.</text>
</comment>
<evidence type="ECO:0000256" key="9">
    <source>
        <dbReference type="HAMAP-Rule" id="MF_00061"/>
    </source>
</evidence>
<dbReference type="PANTHER" id="PTHR43527:SF2">
    <property type="entry name" value="4-DIPHOSPHOCYTIDYL-2-C-METHYL-D-ERYTHRITOL KINASE, CHLOROPLASTIC"/>
    <property type="match status" value="1"/>
</dbReference>
<proteinExistence type="inferred from homology"/>
<dbReference type="Gene3D" id="3.30.70.890">
    <property type="entry name" value="GHMP kinase, C-terminal domain"/>
    <property type="match status" value="1"/>
</dbReference>
<dbReference type="GO" id="GO:0050515">
    <property type="term" value="F:4-(cytidine 5'-diphospho)-2-C-methyl-D-erythritol kinase activity"/>
    <property type="evidence" value="ECO:0007669"/>
    <property type="project" value="UniProtKB-UniRule"/>
</dbReference>
<feature type="domain" description="GHMP kinase C-terminal" evidence="11">
    <location>
        <begin position="210"/>
        <end position="280"/>
    </location>
</feature>
<dbReference type="GO" id="GO:0016114">
    <property type="term" value="P:terpenoid biosynthetic process"/>
    <property type="evidence" value="ECO:0007669"/>
    <property type="project" value="UniProtKB-UniRule"/>
</dbReference>
<dbReference type="AlphaFoldDB" id="A0A532UZJ8"/>
<keyword evidence="7 9" id="KW-0067">ATP-binding</keyword>